<feature type="compositionally biased region" description="Low complexity" evidence="1">
    <location>
        <begin position="85"/>
        <end position="94"/>
    </location>
</feature>
<evidence type="ECO:0000256" key="1">
    <source>
        <dbReference type="SAM" id="MobiDB-lite"/>
    </source>
</evidence>
<name>A0A3L7DXD0_9GAMM</name>
<reference evidence="2 3" key="1">
    <citation type="submission" date="2018-07" db="EMBL/GenBank/DDBJ databases">
        <title>Halioglobus sp. genome submission.</title>
        <authorList>
            <person name="Ye M.-Q."/>
            <person name="Du Z.-J."/>
        </authorList>
    </citation>
    <scope>NUCLEOTIDE SEQUENCE [LARGE SCALE GENOMIC DNA]</scope>
    <source>
        <strain evidence="2 3">U0301</strain>
    </source>
</reference>
<feature type="compositionally biased region" description="Polar residues" evidence="1">
    <location>
        <begin position="59"/>
        <end position="78"/>
    </location>
</feature>
<dbReference type="EMBL" id="QRAN01000026">
    <property type="protein sequence ID" value="RLQ20482.1"/>
    <property type="molecule type" value="Genomic_DNA"/>
</dbReference>
<keyword evidence="3" id="KW-1185">Reference proteome</keyword>
<accession>A0A3L7DXD0</accession>
<feature type="region of interest" description="Disordered" evidence="1">
    <location>
        <begin position="59"/>
        <end position="94"/>
    </location>
</feature>
<comment type="caution">
    <text evidence="2">The sequence shown here is derived from an EMBL/GenBank/DDBJ whole genome shotgun (WGS) entry which is preliminary data.</text>
</comment>
<dbReference type="Proteomes" id="UP000265509">
    <property type="component" value="Unassembled WGS sequence"/>
</dbReference>
<evidence type="ECO:0000313" key="2">
    <source>
        <dbReference type="EMBL" id="RLQ20482.1"/>
    </source>
</evidence>
<dbReference type="RefSeq" id="WP_117957136.1">
    <property type="nucleotide sequence ID" value="NZ_QRAN01000026.1"/>
</dbReference>
<gene>
    <name evidence="2" type="ORF">DWB85_17535</name>
</gene>
<dbReference type="AlphaFoldDB" id="A0A3L7DXD0"/>
<proteinExistence type="predicted"/>
<evidence type="ECO:0000313" key="3">
    <source>
        <dbReference type="Proteomes" id="UP000265509"/>
    </source>
</evidence>
<sequence length="94" mass="9533">MRVFFIAAWMKRPGIIPDALADRATGPTRPDQTALDAAYTDTTLDGLATTAGILMNTSGDLTSSRGNSGTAAASLTVNTPPPEAEPGAANPGMA</sequence>
<protein>
    <submittedName>
        <fullName evidence="2">Uncharacterized protein</fullName>
    </submittedName>
</protein>
<organism evidence="2 3">
    <name type="scientific">Seongchinamella sediminis</name>
    <dbReference type="NCBI Taxonomy" id="2283635"/>
    <lineage>
        <taxon>Bacteria</taxon>
        <taxon>Pseudomonadati</taxon>
        <taxon>Pseudomonadota</taxon>
        <taxon>Gammaproteobacteria</taxon>
        <taxon>Cellvibrionales</taxon>
        <taxon>Halieaceae</taxon>
        <taxon>Seongchinamella</taxon>
    </lineage>
</organism>